<gene>
    <name evidence="1" type="ORF">VJ920_03375</name>
</gene>
<keyword evidence="2" id="KW-1185">Reference proteome</keyword>
<dbReference type="RefSeq" id="WP_326454433.1">
    <property type="nucleotide sequence ID" value="NZ_JAYMFH010000003.1"/>
</dbReference>
<dbReference type="Proteomes" id="UP001343724">
    <property type="component" value="Unassembled WGS sequence"/>
</dbReference>
<sequence>MRFTVEAEGCDPVVLRTARDGQRGWFLTNLDGWHGTPAPREGAVEAQGRDGDLWPVALTQGPRTVTLSGYAKCESALDADRAVALLNGLFGKRLKVTGEGAGGRRTVHGFLADDPSPRLLGGESKLAFDLIVTCPDPVKRGDPVRYTASGGKCAVRNDGNTGAWPSVKVTGRVTFLTLSLGGHSVTWSGSADDLSLDFADMAPSSGTVTVDDAFQVPPGTSEIAVSCNSGATVAVTVAPVWR</sequence>
<accession>A0ABU6IWW4</accession>
<name>A0ABU6IWW4_9ACTN</name>
<dbReference type="EMBL" id="JAYMFH010000003">
    <property type="protein sequence ID" value="MEC4294349.1"/>
    <property type="molecule type" value="Genomic_DNA"/>
</dbReference>
<evidence type="ECO:0008006" key="3">
    <source>
        <dbReference type="Google" id="ProtNLM"/>
    </source>
</evidence>
<proteinExistence type="predicted"/>
<reference evidence="1 2" key="1">
    <citation type="submission" date="2024-01" db="EMBL/GenBank/DDBJ databases">
        <title>novel species in genus Adlercreutzia.</title>
        <authorList>
            <person name="Liu X."/>
        </authorList>
    </citation>
    <scope>NUCLEOTIDE SEQUENCE [LARGE SCALE GENOMIC DNA]</scope>
    <source>
        <strain evidence="1 2">R22</strain>
    </source>
</reference>
<protein>
    <recommendedName>
        <fullName evidence="3">Phage tail protein</fullName>
    </recommendedName>
</protein>
<comment type="caution">
    <text evidence="1">The sequence shown here is derived from an EMBL/GenBank/DDBJ whole genome shotgun (WGS) entry which is preliminary data.</text>
</comment>
<organism evidence="1 2">
    <name type="scientific">Adlercreutzia shanghongiae</name>
    <dbReference type="NCBI Taxonomy" id="3111773"/>
    <lineage>
        <taxon>Bacteria</taxon>
        <taxon>Bacillati</taxon>
        <taxon>Actinomycetota</taxon>
        <taxon>Coriobacteriia</taxon>
        <taxon>Eggerthellales</taxon>
        <taxon>Eggerthellaceae</taxon>
        <taxon>Adlercreutzia</taxon>
    </lineage>
</organism>
<evidence type="ECO:0000313" key="1">
    <source>
        <dbReference type="EMBL" id="MEC4294349.1"/>
    </source>
</evidence>
<evidence type="ECO:0000313" key="2">
    <source>
        <dbReference type="Proteomes" id="UP001343724"/>
    </source>
</evidence>